<dbReference type="Proteomes" id="UP000799428">
    <property type="component" value="Unassembled WGS sequence"/>
</dbReference>
<evidence type="ECO:0000313" key="3">
    <source>
        <dbReference type="Proteomes" id="UP000799428"/>
    </source>
</evidence>
<gene>
    <name evidence="2" type="ORF">K504DRAFT_466102</name>
</gene>
<evidence type="ECO:0000256" key="1">
    <source>
        <dbReference type="SAM" id="MobiDB-lite"/>
    </source>
</evidence>
<feature type="compositionally biased region" description="Basic and acidic residues" evidence="1">
    <location>
        <begin position="246"/>
        <end position="255"/>
    </location>
</feature>
<reference evidence="2" key="1">
    <citation type="journal article" date="2020" name="Stud. Mycol.">
        <title>101 Dothideomycetes genomes: a test case for predicting lifestyles and emergence of pathogens.</title>
        <authorList>
            <person name="Haridas S."/>
            <person name="Albert R."/>
            <person name="Binder M."/>
            <person name="Bloem J."/>
            <person name="Labutti K."/>
            <person name="Salamov A."/>
            <person name="Andreopoulos B."/>
            <person name="Baker S."/>
            <person name="Barry K."/>
            <person name="Bills G."/>
            <person name="Bluhm B."/>
            <person name="Cannon C."/>
            <person name="Castanera R."/>
            <person name="Culley D."/>
            <person name="Daum C."/>
            <person name="Ezra D."/>
            <person name="Gonzalez J."/>
            <person name="Henrissat B."/>
            <person name="Kuo A."/>
            <person name="Liang C."/>
            <person name="Lipzen A."/>
            <person name="Lutzoni F."/>
            <person name="Magnuson J."/>
            <person name="Mondo S."/>
            <person name="Nolan M."/>
            <person name="Ohm R."/>
            <person name="Pangilinan J."/>
            <person name="Park H.-J."/>
            <person name="Ramirez L."/>
            <person name="Alfaro M."/>
            <person name="Sun H."/>
            <person name="Tritt A."/>
            <person name="Yoshinaga Y."/>
            <person name="Zwiers L.-H."/>
            <person name="Turgeon B."/>
            <person name="Goodwin S."/>
            <person name="Spatafora J."/>
            <person name="Crous P."/>
            <person name="Grigoriev I."/>
        </authorList>
    </citation>
    <scope>NUCLEOTIDE SEQUENCE</scope>
    <source>
        <strain evidence="2">CBS 279.74</strain>
    </source>
</reference>
<organism evidence="2 3">
    <name type="scientific">Pleomassaria siparia CBS 279.74</name>
    <dbReference type="NCBI Taxonomy" id="1314801"/>
    <lineage>
        <taxon>Eukaryota</taxon>
        <taxon>Fungi</taxon>
        <taxon>Dikarya</taxon>
        <taxon>Ascomycota</taxon>
        <taxon>Pezizomycotina</taxon>
        <taxon>Dothideomycetes</taxon>
        <taxon>Pleosporomycetidae</taxon>
        <taxon>Pleosporales</taxon>
        <taxon>Pleomassariaceae</taxon>
        <taxon>Pleomassaria</taxon>
    </lineage>
</organism>
<sequence>MSTTTGFVPESVFLALEAERDALAEKLQKASNGIRILKTELNSFIVDATTARANVAAERAAHEQTKIALTATKEDLDTVEGHIKASQLERHVRIQSGPGGWFIIDNSEANTLQMRRRANNATRELAETKIMLNDTREILIETKEALYDTKQARNNLQRIVDGFNCEGDDSCTSCSYHLQRHVNTARSAEAAANNLVDQANLDHTTARDELQDLKKRILSDPTCMLRSDSFFSSDNDSDSSAEEPTEINRPRSQDP</sequence>
<feature type="compositionally biased region" description="Acidic residues" evidence="1">
    <location>
        <begin position="235"/>
        <end position="245"/>
    </location>
</feature>
<protein>
    <submittedName>
        <fullName evidence="2">Uncharacterized protein</fullName>
    </submittedName>
</protein>
<name>A0A6G1KFE3_9PLEO</name>
<dbReference type="OrthoDB" id="10683236at2759"/>
<keyword evidence="3" id="KW-1185">Reference proteome</keyword>
<evidence type="ECO:0000313" key="2">
    <source>
        <dbReference type="EMBL" id="KAF2711077.1"/>
    </source>
</evidence>
<accession>A0A6G1KFE3</accession>
<dbReference type="AlphaFoldDB" id="A0A6G1KFE3"/>
<proteinExistence type="predicted"/>
<feature type="region of interest" description="Disordered" evidence="1">
    <location>
        <begin position="228"/>
        <end position="255"/>
    </location>
</feature>
<dbReference type="EMBL" id="MU005768">
    <property type="protein sequence ID" value="KAF2711077.1"/>
    <property type="molecule type" value="Genomic_DNA"/>
</dbReference>